<gene>
    <name evidence="1" type="ORF">C1SCF055_LOCUS19048</name>
</gene>
<reference evidence="2 3" key="2">
    <citation type="submission" date="2024-05" db="EMBL/GenBank/DDBJ databases">
        <authorList>
            <person name="Chen Y."/>
            <person name="Shah S."/>
            <person name="Dougan E. K."/>
            <person name="Thang M."/>
            <person name="Chan C."/>
        </authorList>
    </citation>
    <scope>NUCLEOTIDE SEQUENCE [LARGE SCALE GENOMIC DNA]</scope>
</reference>
<name>A0A9P1CJG3_9DINO</name>
<organism evidence="1">
    <name type="scientific">Cladocopium goreaui</name>
    <dbReference type="NCBI Taxonomy" id="2562237"/>
    <lineage>
        <taxon>Eukaryota</taxon>
        <taxon>Sar</taxon>
        <taxon>Alveolata</taxon>
        <taxon>Dinophyceae</taxon>
        <taxon>Suessiales</taxon>
        <taxon>Symbiodiniaceae</taxon>
        <taxon>Cladocopium</taxon>
    </lineage>
</organism>
<sequence>MWTKPPPEVSCVSSSVESFYRGAVAGGVFGLVFGPETGMGLMAHLMAPFRPALLAGSWCLLTSFSSCALSRDGLPFPWNGAVSGLFSGAVISLVSRWPRESTAWTMAGSSILSVLSHYATEGQNVKATRIFTPKSIDDSERAQELGQ</sequence>
<dbReference type="EMBL" id="CAMXCT010001682">
    <property type="protein sequence ID" value="CAI3992202.1"/>
    <property type="molecule type" value="Genomic_DNA"/>
</dbReference>
<dbReference type="Proteomes" id="UP001152797">
    <property type="component" value="Unassembled WGS sequence"/>
</dbReference>
<accession>A0A9P1CJG3</accession>
<dbReference type="OrthoDB" id="421958at2759"/>
<evidence type="ECO:0000313" key="2">
    <source>
        <dbReference type="EMBL" id="CAL4779514.1"/>
    </source>
</evidence>
<comment type="caution">
    <text evidence="1">The sequence shown here is derived from an EMBL/GenBank/DDBJ whole genome shotgun (WGS) entry which is preliminary data.</text>
</comment>
<keyword evidence="3" id="KW-1185">Reference proteome</keyword>
<reference evidence="1" key="1">
    <citation type="submission" date="2022-10" db="EMBL/GenBank/DDBJ databases">
        <authorList>
            <person name="Chen Y."/>
            <person name="Dougan E. K."/>
            <person name="Chan C."/>
            <person name="Rhodes N."/>
            <person name="Thang M."/>
        </authorList>
    </citation>
    <scope>NUCLEOTIDE SEQUENCE</scope>
</reference>
<evidence type="ECO:0000313" key="3">
    <source>
        <dbReference type="Proteomes" id="UP001152797"/>
    </source>
</evidence>
<proteinExistence type="predicted"/>
<protein>
    <submittedName>
        <fullName evidence="1">Uncharacterized protein</fullName>
    </submittedName>
</protein>
<dbReference type="EMBL" id="CAMXCT030001682">
    <property type="protein sequence ID" value="CAL4779514.1"/>
    <property type="molecule type" value="Genomic_DNA"/>
</dbReference>
<dbReference type="EMBL" id="CAMXCT020001682">
    <property type="protein sequence ID" value="CAL1145577.1"/>
    <property type="molecule type" value="Genomic_DNA"/>
</dbReference>
<evidence type="ECO:0000313" key="1">
    <source>
        <dbReference type="EMBL" id="CAI3992202.1"/>
    </source>
</evidence>
<dbReference type="AlphaFoldDB" id="A0A9P1CJG3"/>